<name>A0ABQ1VYS9_9BACL</name>
<evidence type="ECO:0000259" key="4">
    <source>
        <dbReference type="Pfam" id="PF00391"/>
    </source>
</evidence>
<dbReference type="Gene3D" id="3.50.30.10">
    <property type="entry name" value="Phosphohistidine domain"/>
    <property type="match status" value="1"/>
</dbReference>
<evidence type="ECO:0000313" key="6">
    <source>
        <dbReference type="Proteomes" id="UP000608420"/>
    </source>
</evidence>
<dbReference type="Pfam" id="PF00391">
    <property type="entry name" value="PEP-utilizers"/>
    <property type="match status" value="1"/>
</dbReference>
<sequence length="111" mass="11694">MIVDNNKTLQGIVINPGVYKGKAYVAGPDNDRPFDKGDILVIPHSNPKYSLMLLDAGALVCESGAVMAHICIVAGEIGIPCMTQVNDATKAIKDGSYIEVHADQGEVLVVG</sequence>
<dbReference type="SUPFAM" id="SSF52009">
    <property type="entry name" value="Phosphohistidine domain"/>
    <property type="match status" value="1"/>
</dbReference>
<reference evidence="6" key="1">
    <citation type="journal article" date="2019" name="Int. J. Syst. Evol. Microbiol.">
        <title>The Global Catalogue of Microorganisms (GCM) 10K type strain sequencing project: providing services to taxonomists for standard genome sequencing and annotation.</title>
        <authorList>
            <consortium name="The Broad Institute Genomics Platform"/>
            <consortium name="The Broad Institute Genome Sequencing Center for Infectious Disease"/>
            <person name="Wu L."/>
            <person name="Ma J."/>
        </authorList>
    </citation>
    <scope>NUCLEOTIDE SEQUENCE [LARGE SCALE GENOMIC DNA]</scope>
    <source>
        <strain evidence="6">CGMCC 1.15420</strain>
    </source>
</reference>
<proteinExistence type="inferred from homology"/>
<dbReference type="InterPro" id="IPR006319">
    <property type="entry name" value="PEP_synth"/>
</dbReference>
<protein>
    <recommendedName>
        <fullName evidence="4">PEP-utilising enzyme mobile domain-containing protein</fullName>
    </recommendedName>
</protein>
<organism evidence="5 6">
    <name type="scientific">Paenibacillus aceti</name>
    <dbReference type="NCBI Taxonomy" id="1820010"/>
    <lineage>
        <taxon>Bacteria</taxon>
        <taxon>Bacillati</taxon>
        <taxon>Bacillota</taxon>
        <taxon>Bacilli</taxon>
        <taxon>Bacillales</taxon>
        <taxon>Paenibacillaceae</taxon>
        <taxon>Paenibacillus</taxon>
    </lineage>
</organism>
<dbReference type="PANTHER" id="PTHR43030:SF1">
    <property type="entry name" value="PHOSPHOENOLPYRUVATE SYNTHASE"/>
    <property type="match status" value="1"/>
</dbReference>
<dbReference type="EMBL" id="BMIW01000018">
    <property type="protein sequence ID" value="GGG03122.1"/>
    <property type="molecule type" value="Genomic_DNA"/>
</dbReference>
<gene>
    <name evidence="5" type="ORF">GCM10010913_26090</name>
</gene>
<comment type="similarity">
    <text evidence="1">Belongs to the PEP-utilizing enzyme family.</text>
</comment>
<evidence type="ECO:0000256" key="3">
    <source>
        <dbReference type="ARBA" id="ARBA00022840"/>
    </source>
</evidence>
<keyword evidence="3" id="KW-0067">ATP-binding</keyword>
<evidence type="ECO:0000256" key="1">
    <source>
        <dbReference type="ARBA" id="ARBA00007837"/>
    </source>
</evidence>
<evidence type="ECO:0000313" key="5">
    <source>
        <dbReference type="EMBL" id="GGG03122.1"/>
    </source>
</evidence>
<accession>A0ABQ1VYS9</accession>
<dbReference type="Proteomes" id="UP000608420">
    <property type="component" value="Unassembled WGS sequence"/>
</dbReference>
<dbReference type="InterPro" id="IPR008279">
    <property type="entry name" value="PEP-util_enz_mobile_dom"/>
</dbReference>
<keyword evidence="6" id="KW-1185">Reference proteome</keyword>
<comment type="caution">
    <text evidence="5">The sequence shown here is derived from an EMBL/GenBank/DDBJ whole genome shotgun (WGS) entry which is preliminary data.</text>
</comment>
<dbReference type="PANTHER" id="PTHR43030">
    <property type="entry name" value="PHOSPHOENOLPYRUVATE SYNTHASE"/>
    <property type="match status" value="1"/>
</dbReference>
<evidence type="ECO:0000256" key="2">
    <source>
        <dbReference type="ARBA" id="ARBA00022741"/>
    </source>
</evidence>
<keyword evidence="2" id="KW-0547">Nucleotide-binding</keyword>
<feature type="domain" description="PEP-utilising enzyme mobile" evidence="4">
    <location>
        <begin position="34"/>
        <end position="105"/>
    </location>
</feature>
<dbReference type="InterPro" id="IPR036637">
    <property type="entry name" value="Phosphohistidine_dom_sf"/>
</dbReference>